<name>A1AQP7_PELPD</name>
<dbReference type="GO" id="GO:0003955">
    <property type="term" value="F:NAD(P)H dehydrogenase (quinone) activity"/>
    <property type="evidence" value="ECO:0007669"/>
    <property type="project" value="TreeGrafter"/>
</dbReference>
<accession>A1AQP7</accession>
<dbReference type="KEGG" id="ppd:Ppro_2059"/>
<evidence type="ECO:0000313" key="5">
    <source>
        <dbReference type="Proteomes" id="UP000006732"/>
    </source>
</evidence>
<gene>
    <name evidence="4" type="ordered locus">Ppro_2059</name>
</gene>
<evidence type="ECO:0000256" key="2">
    <source>
        <dbReference type="SAM" id="MobiDB-lite"/>
    </source>
</evidence>
<dbReference type="GO" id="GO:0010181">
    <property type="term" value="F:FMN binding"/>
    <property type="evidence" value="ECO:0007669"/>
    <property type="project" value="TreeGrafter"/>
</dbReference>
<dbReference type="InterPro" id="IPR003680">
    <property type="entry name" value="Flavodoxin_fold"/>
</dbReference>
<dbReference type="EMBL" id="CP000482">
    <property type="protein sequence ID" value="ABK99667.1"/>
    <property type="molecule type" value="Genomic_DNA"/>
</dbReference>
<dbReference type="PANTHER" id="PTHR47307:SF1">
    <property type="entry name" value="GLUTATHIONE-REGULATED POTASSIUM-EFFLUX SYSTEM ANCILLARY PROTEIN KEFG"/>
    <property type="match status" value="1"/>
</dbReference>
<dbReference type="InterPro" id="IPR029039">
    <property type="entry name" value="Flavoprotein-like_sf"/>
</dbReference>
<feature type="region of interest" description="Disordered" evidence="2">
    <location>
        <begin position="193"/>
        <end position="213"/>
    </location>
</feature>
<dbReference type="Pfam" id="PF02525">
    <property type="entry name" value="Flavodoxin_2"/>
    <property type="match status" value="1"/>
</dbReference>
<dbReference type="Proteomes" id="UP000006732">
    <property type="component" value="Chromosome"/>
</dbReference>
<dbReference type="HOGENOM" id="CLU_058643_0_1_7"/>
<reference evidence="4 5" key="1">
    <citation type="submission" date="2006-10" db="EMBL/GenBank/DDBJ databases">
        <title>Complete sequence of chromosome of Pelobacter propionicus DSM 2379.</title>
        <authorList>
            <consortium name="US DOE Joint Genome Institute"/>
            <person name="Copeland A."/>
            <person name="Lucas S."/>
            <person name="Lapidus A."/>
            <person name="Barry K."/>
            <person name="Detter J.C."/>
            <person name="Glavina del Rio T."/>
            <person name="Hammon N."/>
            <person name="Israni S."/>
            <person name="Dalin E."/>
            <person name="Tice H."/>
            <person name="Pitluck S."/>
            <person name="Saunders E."/>
            <person name="Brettin T."/>
            <person name="Bruce D."/>
            <person name="Han C."/>
            <person name="Tapia R."/>
            <person name="Schmutz J."/>
            <person name="Larimer F."/>
            <person name="Land M."/>
            <person name="Hauser L."/>
            <person name="Kyrpides N."/>
            <person name="Kim E."/>
            <person name="Lovley D."/>
            <person name="Richardson P."/>
        </authorList>
    </citation>
    <scope>NUCLEOTIDE SEQUENCE [LARGE SCALE GENOMIC DNA]</scope>
    <source>
        <strain evidence="5">DSM 2379 / NBRC 103807 / OttBd1</strain>
    </source>
</reference>
<dbReference type="eggNOG" id="COG2249">
    <property type="taxonomic scope" value="Bacteria"/>
</dbReference>
<dbReference type="AlphaFoldDB" id="A1AQP7"/>
<keyword evidence="5" id="KW-1185">Reference proteome</keyword>
<organism evidence="4 5">
    <name type="scientific">Pelobacter propionicus (strain DSM 2379 / NBRC 103807 / OttBd1)</name>
    <dbReference type="NCBI Taxonomy" id="338966"/>
    <lineage>
        <taxon>Bacteria</taxon>
        <taxon>Pseudomonadati</taxon>
        <taxon>Thermodesulfobacteriota</taxon>
        <taxon>Desulfuromonadia</taxon>
        <taxon>Desulfuromonadales</taxon>
        <taxon>Desulfuromonadaceae</taxon>
        <taxon>Pelobacter</taxon>
    </lineage>
</organism>
<evidence type="ECO:0000259" key="3">
    <source>
        <dbReference type="Pfam" id="PF02525"/>
    </source>
</evidence>
<proteinExistence type="predicted"/>
<dbReference type="GO" id="GO:0009055">
    <property type="term" value="F:electron transfer activity"/>
    <property type="evidence" value="ECO:0007669"/>
    <property type="project" value="TreeGrafter"/>
</dbReference>
<feature type="domain" description="Flavodoxin-like fold" evidence="3">
    <location>
        <begin position="12"/>
        <end position="179"/>
    </location>
</feature>
<evidence type="ECO:0000313" key="4">
    <source>
        <dbReference type="EMBL" id="ABK99667.1"/>
    </source>
</evidence>
<dbReference type="PANTHER" id="PTHR47307">
    <property type="entry name" value="GLUTATHIONE-REGULATED POTASSIUM-EFFLUX SYSTEM ANCILLARY PROTEIN KEFG"/>
    <property type="match status" value="1"/>
</dbReference>
<evidence type="ECO:0000256" key="1">
    <source>
        <dbReference type="ARBA" id="ARBA00023002"/>
    </source>
</evidence>
<dbReference type="SUPFAM" id="SSF52218">
    <property type="entry name" value="Flavoproteins"/>
    <property type="match status" value="1"/>
</dbReference>
<dbReference type="InterPro" id="IPR046980">
    <property type="entry name" value="KefG/KefF"/>
</dbReference>
<protein>
    <submittedName>
        <fullName evidence="4">Kef-type potassium/proton antiporter accessory protein, CPA2 family</fullName>
    </submittedName>
</protein>
<dbReference type="Gene3D" id="3.40.50.360">
    <property type="match status" value="1"/>
</dbReference>
<dbReference type="STRING" id="338966.Ppro_2059"/>
<keyword evidence="1" id="KW-0560">Oxidoreductase</keyword>
<sequence length="213" mass="24615">MPRLFLYLVFMKKILILFAHPRYEISRANRALLEPLHDLEQVTIHDLYEQYPSFNINSAREQQLLLAHQIIVWQFPFYMYSAPSMIKQWIDLVLEHGWAHGAGTRALENRTIFATVTTGGSRESYAPDGFNRHTMGEFLVPFQQTALLCGMHYLPPFLVQGTYRLTDPQLARFVDQYRDLLIRLSQAPPTPGELSGMERLYDLSAPLPPTPHD</sequence>